<feature type="coiled-coil region" evidence="1">
    <location>
        <begin position="480"/>
        <end position="571"/>
    </location>
</feature>
<feature type="region of interest" description="Disordered" evidence="2">
    <location>
        <begin position="71"/>
        <end position="103"/>
    </location>
</feature>
<dbReference type="PANTHER" id="PTHR28260">
    <property type="entry name" value="SPINDLE POLE BODY COMPONENT SPC105"/>
    <property type="match status" value="1"/>
</dbReference>
<comment type="caution">
    <text evidence="4">The sequence shown here is derived from an EMBL/GenBank/DDBJ whole genome shotgun (WGS) entry which is preliminary data.</text>
</comment>
<accession>A0ABR3BCI9</accession>
<evidence type="ECO:0000313" key="4">
    <source>
        <dbReference type="EMBL" id="KAL0096564.1"/>
    </source>
</evidence>
<keyword evidence="5" id="KW-1185">Reference proteome</keyword>
<evidence type="ECO:0000313" key="5">
    <source>
        <dbReference type="Proteomes" id="UP001448207"/>
    </source>
</evidence>
<protein>
    <submittedName>
        <fullName evidence="4">Spc7 kinetochore protein-domain-containing protein</fullName>
    </submittedName>
</protein>
<sequence>MQITQEARQYDPFYSTYNQEKSPTQTTKSNQLFNHKATTDSHQDEYDDDYMQITQDTTPLDRMRINHNESFNYPEQSSNLAKESTQEVGNSLPNTPETQRRHTLDQTHGQSLIFEDPVDQTVSIEDTQPIHSPLRQSTASHINMGYTTPLALRELSSVRHSVNYLSPFSSLRSRSAIRPQSFHGRSGFRSAISHRTSSIHPEHGTTPNHSEFLFESSIGQSNRNPIYLNASQTSRRRRSLGNSEADVFSREQDSSMDIYNQTTENILGIDIEGLYESPRVEPLFPTQMSLPSFLKHIGIRFEENISNDNRPPTTFSVEEATPATMAEQAATAATTLPQLEIYKKMCIDMRNTQMHCKEVVENIYREKDIESQQLSKEFFSSDANSRCEMINRLKLIKQLSLMKSKTIVDEQRSSQIEGLNERLRSTYEKLKQDVNYNNTFENNLEEKLPEFYAYKYRVNSAFGEAKKREETYNKVDHEAMGRLEVEIDEQRAAMQVFREQNEELESEEFQLRERSEALQQRKVELLEALELAKKIREENKYSTENDVAQAKERFKNNASKLQLNIIKKTEETTEVVISNDIRVTINIKELKKNPCEAVSVRVEENRKNVHEEFTELIHGINMIIKDEKNQYKVLQKIIFYWHRVRAIRREIVFVGWRFESVLKPLTGESLTPDKRGVRVDITVFSYVSKVKFKLSLQFVSNDIFLYPALDLSNVEIVVSYGDVPVEKLRGLLAENGIVNLERTLCNFLSSLQNK</sequence>
<evidence type="ECO:0000256" key="1">
    <source>
        <dbReference type="SAM" id="Coils"/>
    </source>
</evidence>
<dbReference type="InterPro" id="IPR033338">
    <property type="entry name" value="Spc105/Spc7"/>
</dbReference>
<reference evidence="4 5" key="1">
    <citation type="submission" date="2024-04" db="EMBL/GenBank/DDBJ databases">
        <title>Symmetric and asymmetric DNA N6-adenine methylation regulates different biological responses in Mucorales.</title>
        <authorList>
            <consortium name="Lawrence Berkeley National Laboratory"/>
            <person name="Lax C."/>
            <person name="Mondo S.J."/>
            <person name="Osorio-Concepcion M."/>
            <person name="Muszewska A."/>
            <person name="Corrochano-Luque M."/>
            <person name="Gutierrez G."/>
            <person name="Riley R."/>
            <person name="Lipzen A."/>
            <person name="Guo J."/>
            <person name="Hundley H."/>
            <person name="Amirebrahimi M."/>
            <person name="Ng V."/>
            <person name="Lorenzo-Gutierrez D."/>
            <person name="Binder U."/>
            <person name="Yang J."/>
            <person name="Song Y."/>
            <person name="Canovas D."/>
            <person name="Navarro E."/>
            <person name="Freitag M."/>
            <person name="Gabaldon T."/>
            <person name="Grigoriev I.V."/>
            <person name="Corrochano L.M."/>
            <person name="Nicolas F.E."/>
            <person name="Garre V."/>
        </authorList>
    </citation>
    <scope>NUCLEOTIDE SEQUENCE [LARGE SCALE GENOMIC DNA]</scope>
    <source>
        <strain evidence="4 5">L51</strain>
    </source>
</reference>
<evidence type="ECO:0000256" key="2">
    <source>
        <dbReference type="SAM" id="MobiDB-lite"/>
    </source>
</evidence>
<name>A0ABR3BCI9_PHYBL</name>
<organism evidence="4 5">
    <name type="scientific">Phycomyces blakesleeanus</name>
    <dbReference type="NCBI Taxonomy" id="4837"/>
    <lineage>
        <taxon>Eukaryota</taxon>
        <taxon>Fungi</taxon>
        <taxon>Fungi incertae sedis</taxon>
        <taxon>Mucoromycota</taxon>
        <taxon>Mucoromycotina</taxon>
        <taxon>Mucoromycetes</taxon>
        <taxon>Mucorales</taxon>
        <taxon>Phycomycetaceae</taxon>
        <taxon>Phycomyces</taxon>
    </lineage>
</organism>
<dbReference type="Proteomes" id="UP001448207">
    <property type="component" value="Unassembled WGS sequence"/>
</dbReference>
<feature type="region of interest" description="Disordered" evidence="2">
    <location>
        <begin position="1"/>
        <end position="28"/>
    </location>
</feature>
<keyword evidence="1" id="KW-0175">Coiled coil</keyword>
<dbReference type="Pfam" id="PF08317">
    <property type="entry name" value="Spc7"/>
    <property type="match status" value="1"/>
</dbReference>
<dbReference type="EMBL" id="JBCLYO010000001">
    <property type="protein sequence ID" value="KAL0096564.1"/>
    <property type="molecule type" value="Genomic_DNA"/>
</dbReference>
<proteinExistence type="predicted"/>
<evidence type="ECO:0000259" key="3">
    <source>
        <dbReference type="SMART" id="SM00787"/>
    </source>
</evidence>
<feature type="compositionally biased region" description="Polar residues" evidence="2">
    <location>
        <begin position="15"/>
        <end position="28"/>
    </location>
</feature>
<dbReference type="InterPro" id="IPR040850">
    <property type="entry name" value="Knl1_RWD_C"/>
</dbReference>
<dbReference type="SMART" id="SM00787">
    <property type="entry name" value="Spc7"/>
    <property type="match status" value="1"/>
</dbReference>
<dbReference type="Pfam" id="PF18210">
    <property type="entry name" value="Knl1_RWD_C"/>
    <property type="match status" value="1"/>
</dbReference>
<gene>
    <name evidence="4" type="ORF">J3Q64DRAFT_1025369</name>
</gene>
<dbReference type="PANTHER" id="PTHR28260:SF1">
    <property type="entry name" value="SPINDLE POLE BODY COMPONENT SPC105"/>
    <property type="match status" value="1"/>
</dbReference>
<dbReference type="InterPro" id="IPR013253">
    <property type="entry name" value="Spc7_domain"/>
</dbReference>
<feature type="region of interest" description="Disordered" evidence="2">
    <location>
        <begin position="232"/>
        <end position="251"/>
    </location>
</feature>
<feature type="domain" description="Spc7 kinetochore protein" evidence="3">
    <location>
        <begin position="271"/>
        <end position="586"/>
    </location>
</feature>
<feature type="compositionally biased region" description="Polar residues" evidence="2">
    <location>
        <begin position="71"/>
        <end position="97"/>
    </location>
</feature>